<dbReference type="EnsemblMetazoa" id="CJA37730.1">
    <property type="protein sequence ID" value="CJA37730.1"/>
    <property type="gene ID" value="WBGene00213577"/>
</dbReference>
<protein>
    <submittedName>
        <fullName evidence="2">Uncharacterized protein</fullName>
    </submittedName>
</protein>
<name>A0A8R1EL06_CAEJA</name>
<evidence type="ECO:0000313" key="3">
    <source>
        <dbReference type="Proteomes" id="UP000005237"/>
    </source>
</evidence>
<proteinExistence type="predicted"/>
<feature type="region of interest" description="Disordered" evidence="1">
    <location>
        <begin position="1"/>
        <end position="20"/>
    </location>
</feature>
<evidence type="ECO:0000313" key="2">
    <source>
        <dbReference type="EnsemblMetazoa" id="CJA37730.1"/>
    </source>
</evidence>
<feature type="compositionally biased region" description="Acidic residues" evidence="1">
    <location>
        <begin position="9"/>
        <end position="20"/>
    </location>
</feature>
<dbReference type="Proteomes" id="UP000005237">
    <property type="component" value="Unassembled WGS sequence"/>
</dbReference>
<keyword evidence="3" id="KW-1185">Reference proteome</keyword>
<organism evidence="2 3">
    <name type="scientific">Caenorhabditis japonica</name>
    <dbReference type="NCBI Taxonomy" id="281687"/>
    <lineage>
        <taxon>Eukaryota</taxon>
        <taxon>Metazoa</taxon>
        <taxon>Ecdysozoa</taxon>
        <taxon>Nematoda</taxon>
        <taxon>Chromadorea</taxon>
        <taxon>Rhabditida</taxon>
        <taxon>Rhabditina</taxon>
        <taxon>Rhabditomorpha</taxon>
        <taxon>Rhabditoidea</taxon>
        <taxon>Rhabditidae</taxon>
        <taxon>Peloderinae</taxon>
        <taxon>Caenorhabditis</taxon>
    </lineage>
</organism>
<reference evidence="3" key="1">
    <citation type="submission" date="2010-08" db="EMBL/GenBank/DDBJ databases">
        <authorList>
            <consortium name="Caenorhabditis japonica Sequencing Consortium"/>
            <person name="Wilson R.K."/>
        </authorList>
    </citation>
    <scope>NUCLEOTIDE SEQUENCE [LARGE SCALE GENOMIC DNA]</scope>
    <source>
        <strain evidence="3">DF5081</strain>
    </source>
</reference>
<sequence length="20" mass="2363">MNDPMDSLSNEEFEIIDTFD</sequence>
<evidence type="ECO:0000256" key="1">
    <source>
        <dbReference type="SAM" id="MobiDB-lite"/>
    </source>
</evidence>
<accession>A0A8R1EL06</accession>
<dbReference type="AlphaFoldDB" id="A0A8R1EL06"/>
<reference evidence="2" key="2">
    <citation type="submission" date="2022-06" db="UniProtKB">
        <authorList>
            <consortium name="EnsemblMetazoa"/>
        </authorList>
    </citation>
    <scope>IDENTIFICATION</scope>
    <source>
        <strain evidence="2">DF5081</strain>
    </source>
</reference>